<dbReference type="AlphaFoldDB" id="A0A0F9RL51"/>
<feature type="domain" description="Zinc-ribbon" evidence="2">
    <location>
        <begin position="3"/>
        <end position="25"/>
    </location>
</feature>
<dbReference type="Pfam" id="PF04525">
    <property type="entry name" value="LOR"/>
    <property type="match status" value="1"/>
</dbReference>
<reference evidence="3" key="1">
    <citation type="journal article" date="2015" name="Nature">
        <title>Complex archaea that bridge the gap between prokaryotes and eukaryotes.</title>
        <authorList>
            <person name="Spang A."/>
            <person name="Saw J.H."/>
            <person name="Jorgensen S.L."/>
            <person name="Zaremba-Niedzwiedzka K."/>
            <person name="Martijn J."/>
            <person name="Lind A.E."/>
            <person name="van Eijk R."/>
            <person name="Schleper C."/>
            <person name="Guy L."/>
            <person name="Ettema T.J."/>
        </authorList>
    </citation>
    <scope>NUCLEOTIDE SEQUENCE</scope>
</reference>
<dbReference type="Pfam" id="PF13240">
    <property type="entry name" value="Zn_Ribbon_1"/>
    <property type="match status" value="1"/>
</dbReference>
<name>A0A0F9RL51_9ZZZZ</name>
<gene>
    <name evidence="3" type="ORF">LCGC14_0960540</name>
</gene>
<dbReference type="EMBL" id="LAZR01003472">
    <property type="protein sequence ID" value="KKN17968.1"/>
    <property type="molecule type" value="Genomic_DNA"/>
</dbReference>
<dbReference type="Gene3D" id="2.40.160.200">
    <property type="entry name" value="LURP1-related"/>
    <property type="match status" value="1"/>
</dbReference>
<dbReference type="InterPro" id="IPR026870">
    <property type="entry name" value="Zinc_ribbon_dom"/>
</dbReference>
<accession>A0A0F9RL51</accession>
<proteinExistence type="inferred from homology"/>
<comment type="caution">
    <text evidence="3">The sequence shown here is derived from an EMBL/GenBank/DDBJ whole genome shotgun (WGS) entry which is preliminary data.</text>
</comment>
<evidence type="ECO:0000256" key="1">
    <source>
        <dbReference type="ARBA" id="ARBA00005437"/>
    </source>
</evidence>
<sequence>MSHCANCGAEIKDNSQKFCEKCGTAIKPSQEKSEKALTSSAPIPSSTTMGFQKYDRPGGLFDLNRNYYVLKEKYWDWGSGDILDENNQIIGKMRRIILSIRRRVELLELDGTISATIHSKIISARGAQDLKDPQGNMIARIKKKITSIFRPKFFLEGPNGQRFFEAQGKFMGWSFKVTDMAGNLVAEIEKADRWRDVFLGGLLDFQDTYVLRILDNQTDRRILLGFILSIDNVLHDY</sequence>
<dbReference type="InterPro" id="IPR038595">
    <property type="entry name" value="LOR_sf"/>
</dbReference>
<evidence type="ECO:0000259" key="2">
    <source>
        <dbReference type="Pfam" id="PF13240"/>
    </source>
</evidence>
<dbReference type="InterPro" id="IPR025659">
    <property type="entry name" value="Tubby-like_C"/>
</dbReference>
<dbReference type="InterPro" id="IPR007612">
    <property type="entry name" value="LOR"/>
</dbReference>
<dbReference type="SUPFAM" id="SSF54518">
    <property type="entry name" value="Tubby C-terminal domain-like"/>
    <property type="match status" value="1"/>
</dbReference>
<organism evidence="3">
    <name type="scientific">marine sediment metagenome</name>
    <dbReference type="NCBI Taxonomy" id="412755"/>
    <lineage>
        <taxon>unclassified sequences</taxon>
        <taxon>metagenomes</taxon>
        <taxon>ecological metagenomes</taxon>
    </lineage>
</organism>
<comment type="similarity">
    <text evidence="1">Belongs to the LOR family.</text>
</comment>
<protein>
    <recommendedName>
        <fullName evidence="2">Zinc-ribbon domain-containing protein</fullName>
    </recommendedName>
</protein>
<evidence type="ECO:0000313" key="3">
    <source>
        <dbReference type="EMBL" id="KKN17968.1"/>
    </source>
</evidence>